<evidence type="ECO:0000313" key="3">
    <source>
        <dbReference type="Proteomes" id="UP000887013"/>
    </source>
</evidence>
<accession>A0A8X6Q7A6</accession>
<sequence length="123" mass="14065">MLLFNKENLNSYDKYSNVIDWTTGNLILWSLFREFVVRFSSPALSFEDLHTMQNYSLVFVCILSLICIATCATDETPKKEGSQPDVPKQPVSDQKNSEKGKEKGANRQGRKDDWNDLKGVWGK</sequence>
<comment type="caution">
    <text evidence="2">The sequence shown here is derived from an EMBL/GenBank/DDBJ whole genome shotgun (WGS) entry which is preliminary data.</text>
</comment>
<protein>
    <submittedName>
        <fullName evidence="2">Uncharacterized protein</fullName>
    </submittedName>
</protein>
<dbReference type="EMBL" id="BMAW01124751">
    <property type="protein sequence ID" value="GFU09430.1"/>
    <property type="molecule type" value="Genomic_DNA"/>
</dbReference>
<keyword evidence="3" id="KW-1185">Reference proteome</keyword>
<dbReference type="Proteomes" id="UP000887013">
    <property type="component" value="Unassembled WGS sequence"/>
</dbReference>
<proteinExistence type="predicted"/>
<evidence type="ECO:0000256" key="1">
    <source>
        <dbReference type="SAM" id="MobiDB-lite"/>
    </source>
</evidence>
<evidence type="ECO:0000313" key="2">
    <source>
        <dbReference type="EMBL" id="GFU09430.1"/>
    </source>
</evidence>
<reference evidence="2" key="1">
    <citation type="submission" date="2020-08" db="EMBL/GenBank/DDBJ databases">
        <title>Multicomponent nature underlies the extraordinary mechanical properties of spider dragline silk.</title>
        <authorList>
            <person name="Kono N."/>
            <person name="Nakamura H."/>
            <person name="Mori M."/>
            <person name="Yoshida Y."/>
            <person name="Ohtoshi R."/>
            <person name="Malay A.D."/>
            <person name="Moran D.A.P."/>
            <person name="Tomita M."/>
            <person name="Numata K."/>
            <person name="Arakawa K."/>
        </authorList>
    </citation>
    <scope>NUCLEOTIDE SEQUENCE</scope>
</reference>
<name>A0A8X6Q7A6_NEPPI</name>
<dbReference type="AlphaFoldDB" id="A0A8X6Q7A6"/>
<organism evidence="2 3">
    <name type="scientific">Nephila pilipes</name>
    <name type="common">Giant wood spider</name>
    <name type="synonym">Nephila maculata</name>
    <dbReference type="NCBI Taxonomy" id="299642"/>
    <lineage>
        <taxon>Eukaryota</taxon>
        <taxon>Metazoa</taxon>
        <taxon>Ecdysozoa</taxon>
        <taxon>Arthropoda</taxon>
        <taxon>Chelicerata</taxon>
        <taxon>Arachnida</taxon>
        <taxon>Araneae</taxon>
        <taxon>Araneomorphae</taxon>
        <taxon>Entelegynae</taxon>
        <taxon>Araneoidea</taxon>
        <taxon>Nephilidae</taxon>
        <taxon>Nephila</taxon>
    </lineage>
</organism>
<feature type="region of interest" description="Disordered" evidence="1">
    <location>
        <begin position="75"/>
        <end position="123"/>
    </location>
</feature>
<feature type="compositionally biased region" description="Basic and acidic residues" evidence="1">
    <location>
        <begin position="95"/>
        <end position="116"/>
    </location>
</feature>
<gene>
    <name evidence="2" type="ORF">NPIL_245611</name>
</gene>